<organism evidence="1 2">
    <name type="scientific">Paxillus rubicundulus Ve08.2h10</name>
    <dbReference type="NCBI Taxonomy" id="930991"/>
    <lineage>
        <taxon>Eukaryota</taxon>
        <taxon>Fungi</taxon>
        <taxon>Dikarya</taxon>
        <taxon>Basidiomycota</taxon>
        <taxon>Agaricomycotina</taxon>
        <taxon>Agaricomycetes</taxon>
        <taxon>Agaricomycetidae</taxon>
        <taxon>Boletales</taxon>
        <taxon>Paxilineae</taxon>
        <taxon>Paxillaceae</taxon>
        <taxon>Paxillus</taxon>
    </lineage>
</organism>
<sequence length="254" mass="29095">MTRRSVLRNWAPTSGIRRQVLPQETALLGQELLSRRRWFVENGTTGLDSQIGHSALCPCRFVPQEPNSPVYEHCNVESKPSTYFRGMVMTKLIFLCRTWILTCQSICPTLYISYSSRQEASNNQRLVNARSVLCAAWDRHESRQCVPEEEWIEGLTNHLETIVNLRIDHVRERLTVNLSRFQAGHASIEELRRTFENAIVDLKGNVQLCKSLVVSYSAFKVAPIMVRIIVRPTISVCMNVISVWNFLESISNVT</sequence>
<dbReference type="HOGENOM" id="CLU_1094597_0_0_1"/>
<evidence type="ECO:0000313" key="1">
    <source>
        <dbReference type="EMBL" id="KIK76807.1"/>
    </source>
</evidence>
<proteinExistence type="predicted"/>
<dbReference type="Proteomes" id="UP000054538">
    <property type="component" value="Unassembled WGS sequence"/>
</dbReference>
<keyword evidence="2" id="KW-1185">Reference proteome</keyword>
<dbReference type="OrthoDB" id="2343366at2759"/>
<dbReference type="InParanoid" id="A0A0D0C0I7"/>
<accession>A0A0D0C0I7</accession>
<dbReference type="EMBL" id="KN827284">
    <property type="protein sequence ID" value="KIK76807.1"/>
    <property type="molecule type" value="Genomic_DNA"/>
</dbReference>
<dbReference type="STRING" id="930991.A0A0D0C0I7"/>
<protein>
    <submittedName>
        <fullName evidence="1">Uncharacterized protein</fullName>
    </submittedName>
</protein>
<gene>
    <name evidence="1" type="ORF">PAXRUDRAFT_411291</name>
</gene>
<evidence type="ECO:0000313" key="2">
    <source>
        <dbReference type="Proteomes" id="UP000054538"/>
    </source>
</evidence>
<dbReference type="AlphaFoldDB" id="A0A0D0C0I7"/>
<reference evidence="1 2" key="1">
    <citation type="submission" date="2014-04" db="EMBL/GenBank/DDBJ databases">
        <authorList>
            <consortium name="DOE Joint Genome Institute"/>
            <person name="Kuo A."/>
            <person name="Kohler A."/>
            <person name="Jargeat P."/>
            <person name="Nagy L.G."/>
            <person name="Floudas D."/>
            <person name="Copeland A."/>
            <person name="Barry K.W."/>
            <person name="Cichocki N."/>
            <person name="Veneault-Fourrey C."/>
            <person name="LaButti K."/>
            <person name="Lindquist E.A."/>
            <person name="Lipzen A."/>
            <person name="Lundell T."/>
            <person name="Morin E."/>
            <person name="Murat C."/>
            <person name="Sun H."/>
            <person name="Tunlid A."/>
            <person name="Henrissat B."/>
            <person name="Grigoriev I.V."/>
            <person name="Hibbett D.S."/>
            <person name="Martin F."/>
            <person name="Nordberg H.P."/>
            <person name="Cantor M.N."/>
            <person name="Hua S.X."/>
        </authorList>
    </citation>
    <scope>NUCLEOTIDE SEQUENCE [LARGE SCALE GENOMIC DNA]</scope>
    <source>
        <strain evidence="1 2">Ve08.2h10</strain>
    </source>
</reference>
<reference evidence="2" key="2">
    <citation type="submission" date="2015-01" db="EMBL/GenBank/DDBJ databases">
        <title>Evolutionary Origins and Diversification of the Mycorrhizal Mutualists.</title>
        <authorList>
            <consortium name="DOE Joint Genome Institute"/>
            <consortium name="Mycorrhizal Genomics Consortium"/>
            <person name="Kohler A."/>
            <person name="Kuo A."/>
            <person name="Nagy L.G."/>
            <person name="Floudas D."/>
            <person name="Copeland A."/>
            <person name="Barry K.W."/>
            <person name="Cichocki N."/>
            <person name="Veneault-Fourrey C."/>
            <person name="LaButti K."/>
            <person name="Lindquist E.A."/>
            <person name="Lipzen A."/>
            <person name="Lundell T."/>
            <person name="Morin E."/>
            <person name="Murat C."/>
            <person name="Riley R."/>
            <person name="Ohm R."/>
            <person name="Sun H."/>
            <person name="Tunlid A."/>
            <person name="Henrissat B."/>
            <person name="Grigoriev I.V."/>
            <person name="Hibbett D.S."/>
            <person name="Martin F."/>
        </authorList>
    </citation>
    <scope>NUCLEOTIDE SEQUENCE [LARGE SCALE GENOMIC DNA]</scope>
    <source>
        <strain evidence="2">Ve08.2h10</strain>
    </source>
</reference>
<name>A0A0D0C0I7_9AGAM</name>